<protein>
    <submittedName>
        <fullName evidence="2">Uncharacterized protein</fullName>
    </submittedName>
</protein>
<comment type="caution">
    <text evidence="2">The sequence shown here is derived from an EMBL/GenBank/DDBJ whole genome shotgun (WGS) entry which is preliminary data.</text>
</comment>
<organism evidence="2 3">
    <name type="scientific">Chiloscyllium punctatum</name>
    <name type="common">Brownbanded bambooshark</name>
    <name type="synonym">Hemiscyllium punctatum</name>
    <dbReference type="NCBI Taxonomy" id="137246"/>
    <lineage>
        <taxon>Eukaryota</taxon>
        <taxon>Metazoa</taxon>
        <taxon>Chordata</taxon>
        <taxon>Craniata</taxon>
        <taxon>Vertebrata</taxon>
        <taxon>Chondrichthyes</taxon>
        <taxon>Elasmobranchii</taxon>
        <taxon>Galeomorphii</taxon>
        <taxon>Galeoidea</taxon>
        <taxon>Orectolobiformes</taxon>
        <taxon>Hemiscylliidae</taxon>
        <taxon>Chiloscyllium</taxon>
    </lineage>
</organism>
<evidence type="ECO:0000313" key="2">
    <source>
        <dbReference type="EMBL" id="GCC45775.1"/>
    </source>
</evidence>
<proteinExistence type="predicted"/>
<evidence type="ECO:0000256" key="1">
    <source>
        <dbReference type="SAM" id="MobiDB-lite"/>
    </source>
</evidence>
<keyword evidence="3" id="KW-1185">Reference proteome</keyword>
<feature type="region of interest" description="Disordered" evidence="1">
    <location>
        <begin position="67"/>
        <end position="94"/>
    </location>
</feature>
<dbReference type="Proteomes" id="UP000287033">
    <property type="component" value="Unassembled WGS sequence"/>
</dbReference>
<reference evidence="2 3" key="1">
    <citation type="journal article" date="2018" name="Nat. Ecol. Evol.">
        <title>Shark genomes provide insights into elasmobranch evolution and the origin of vertebrates.</title>
        <authorList>
            <person name="Hara Y"/>
            <person name="Yamaguchi K"/>
            <person name="Onimaru K"/>
            <person name="Kadota M"/>
            <person name="Koyanagi M"/>
            <person name="Keeley SD"/>
            <person name="Tatsumi K"/>
            <person name="Tanaka K"/>
            <person name="Motone F"/>
            <person name="Kageyama Y"/>
            <person name="Nozu R"/>
            <person name="Adachi N"/>
            <person name="Nishimura O"/>
            <person name="Nakagawa R"/>
            <person name="Tanegashima C"/>
            <person name="Kiyatake I"/>
            <person name="Matsumoto R"/>
            <person name="Murakumo K"/>
            <person name="Nishida K"/>
            <person name="Terakita A"/>
            <person name="Kuratani S"/>
            <person name="Sato K"/>
            <person name="Hyodo S Kuraku.S."/>
        </authorList>
    </citation>
    <scope>NUCLEOTIDE SEQUENCE [LARGE SCALE GENOMIC DNA]</scope>
</reference>
<gene>
    <name evidence="2" type="ORF">chiPu_0029648</name>
</gene>
<sequence>MAPHQRTIGTRSKPGRRRTYVRTCVRLPHERARTHVARTPPFVRVRPTSRGRLRSCACVPRRSVRPNVTRRGREGARMGRGGAGLSPDVTGRRV</sequence>
<dbReference type="AlphaFoldDB" id="A0A401TT21"/>
<dbReference type="EMBL" id="BEZZ01162252">
    <property type="protein sequence ID" value="GCC45775.1"/>
    <property type="molecule type" value="Genomic_DNA"/>
</dbReference>
<accession>A0A401TT21</accession>
<name>A0A401TT21_CHIPU</name>
<evidence type="ECO:0000313" key="3">
    <source>
        <dbReference type="Proteomes" id="UP000287033"/>
    </source>
</evidence>